<feature type="domain" description="Helicase ATP-binding" evidence="13">
    <location>
        <begin position="25"/>
        <end position="193"/>
    </location>
</feature>
<sequence length="635" mass="72890">MTDPADILRKYWGYAQFRPLQEDIIRAIISGKDTLALLPTGGGKSICFQVPALMKPGLCLVVTPLIALMKDQVANLQKRNIPAAAIYAGMYYQDVERLLEEARRGKYKFLYVSPERLQSNRFLEYCDGMPVNLLAIDEAHCISQWGYDFRPAYLEIAAIRNYFPAVPVLALTASATPEVQRDICSKLLLQEAAVFTKSFTRANLSYSVIEEDNKPEKLTHILQRVSGSAIVYCRNRKRTREIADMLEQQGIPATYYHAGLTGEERTARQELWINNRIRVMACTNAFGMGIDKPDVRVVIHYDATDALEAYYQEAGRAGRDEQKAYAVLLYQQQELKEMLKALVLQFPETTEIREVYQCLVNYLQVPVGSAEGIYYDFDINDFVRKFNLNITVTYSSLRILEQEGILQLSESVFMPSRVEFIISKQTLYDFTEIQPAFDPIIQTLLRTYEGIFDTPVPVYEKQLARLLRKPELQVTEWLQQLHQRRIIKYSQRKEEPQLCFSQERVSAQHLRIDAGRIKARMQAYKARLDAMLDYVQNRDICRTQLLVRYFGEKNAQPCGSCDVCIEKKKTPLSAKTGESIATQLIAQLADQPEDWLTVRNRLPAIEEDALLEVMQFLIHEEKAGRDADGKVYLKQ</sequence>
<dbReference type="PROSITE" id="PS51192">
    <property type="entry name" value="HELICASE_ATP_BIND_1"/>
    <property type="match status" value="1"/>
</dbReference>
<evidence type="ECO:0000256" key="6">
    <source>
        <dbReference type="ARBA" id="ARBA00022840"/>
    </source>
</evidence>
<comment type="caution">
    <text evidence="15">The sequence shown here is derived from an EMBL/GenBank/DDBJ whole genome shotgun (WGS) entry which is preliminary data.</text>
</comment>
<dbReference type="InterPro" id="IPR032284">
    <property type="entry name" value="RecQ_Zn-bd"/>
</dbReference>
<evidence type="ECO:0000256" key="5">
    <source>
        <dbReference type="ARBA" id="ARBA00022806"/>
    </source>
</evidence>
<evidence type="ECO:0000256" key="8">
    <source>
        <dbReference type="ARBA" id="ARBA00023235"/>
    </source>
</evidence>
<dbReference type="Pfam" id="PF00271">
    <property type="entry name" value="Helicase_C"/>
    <property type="match status" value="1"/>
</dbReference>
<keyword evidence="5 15" id="KW-0347">Helicase</keyword>
<dbReference type="Gene3D" id="3.40.50.300">
    <property type="entry name" value="P-loop containing nucleotide triphosphate hydrolases"/>
    <property type="match status" value="2"/>
</dbReference>
<evidence type="ECO:0000256" key="2">
    <source>
        <dbReference type="ARBA" id="ARBA00022723"/>
    </source>
</evidence>
<dbReference type="InterPro" id="IPR011545">
    <property type="entry name" value="DEAD/DEAH_box_helicase_dom"/>
</dbReference>
<reference evidence="15 16" key="1">
    <citation type="submission" date="2021-08" db="EMBL/GenBank/DDBJ databases">
        <title>The genome sequence of Chitinophaga sp. B61.</title>
        <authorList>
            <person name="Zhang X."/>
        </authorList>
    </citation>
    <scope>NUCLEOTIDE SEQUENCE [LARGE SCALE GENOMIC DNA]</scope>
    <source>
        <strain evidence="15 16">B61</strain>
    </source>
</reference>
<evidence type="ECO:0000256" key="12">
    <source>
        <dbReference type="ARBA" id="ARBA00044550"/>
    </source>
</evidence>
<comment type="similarity">
    <text evidence="1">Belongs to the helicase family. RecQ subfamily.</text>
</comment>
<gene>
    <name evidence="15" type="ORF">K1Y79_19870</name>
</gene>
<evidence type="ECO:0000256" key="1">
    <source>
        <dbReference type="ARBA" id="ARBA00005446"/>
    </source>
</evidence>
<dbReference type="Proteomes" id="UP000812961">
    <property type="component" value="Unassembled WGS sequence"/>
</dbReference>
<keyword evidence="4" id="KW-0378">Hydrolase</keyword>
<dbReference type="InterPro" id="IPR014001">
    <property type="entry name" value="Helicase_ATP-bd"/>
</dbReference>
<name>A0ABS7GIK4_9BACT</name>
<dbReference type="InterPro" id="IPR036388">
    <property type="entry name" value="WH-like_DNA-bd_sf"/>
</dbReference>
<dbReference type="PANTHER" id="PTHR13710">
    <property type="entry name" value="DNA HELICASE RECQ FAMILY MEMBER"/>
    <property type="match status" value="1"/>
</dbReference>
<dbReference type="EC" id="5.6.2.4" evidence="10"/>
<dbReference type="Pfam" id="PF16124">
    <property type="entry name" value="RecQ_Zn_bind"/>
    <property type="match status" value="1"/>
</dbReference>
<dbReference type="InterPro" id="IPR001650">
    <property type="entry name" value="Helicase_C-like"/>
</dbReference>
<accession>A0ABS7GIK4</accession>
<dbReference type="PROSITE" id="PS51194">
    <property type="entry name" value="HELICASE_CTER"/>
    <property type="match status" value="1"/>
</dbReference>
<evidence type="ECO:0000259" key="13">
    <source>
        <dbReference type="PROSITE" id="PS51192"/>
    </source>
</evidence>
<evidence type="ECO:0000256" key="11">
    <source>
        <dbReference type="ARBA" id="ARBA00044535"/>
    </source>
</evidence>
<dbReference type="RefSeq" id="WP_220251904.1">
    <property type="nucleotide sequence ID" value="NZ_JAICCF010000003.1"/>
</dbReference>
<dbReference type="Pfam" id="PF00270">
    <property type="entry name" value="DEAD"/>
    <property type="match status" value="1"/>
</dbReference>
<evidence type="ECO:0000313" key="15">
    <source>
        <dbReference type="EMBL" id="MBW8686609.1"/>
    </source>
</evidence>
<keyword evidence="2" id="KW-0479">Metal-binding</keyword>
<evidence type="ECO:0000256" key="7">
    <source>
        <dbReference type="ARBA" id="ARBA00023125"/>
    </source>
</evidence>
<dbReference type="Gene3D" id="1.10.10.10">
    <property type="entry name" value="Winged helix-like DNA-binding domain superfamily/Winged helix DNA-binding domain"/>
    <property type="match status" value="1"/>
</dbReference>
<dbReference type="SMART" id="SM00487">
    <property type="entry name" value="DEXDc"/>
    <property type="match status" value="1"/>
</dbReference>
<evidence type="ECO:0000259" key="14">
    <source>
        <dbReference type="PROSITE" id="PS51194"/>
    </source>
</evidence>
<dbReference type="EMBL" id="JAICCF010000003">
    <property type="protein sequence ID" value="MBW8686609.1"/>
    <property type="molecule type" value="Genomic_DNA"/>
</dbReference>
<dbReference type="InterPro" id="IPR004589">
    <property type="entry name" value="DNA_helicase_ATP-dep_RecQ"/>
</dbReference>
<proteinExistence type="inferred from homology"/>
<dbReference type="PANTHER" id="PTHR13710:SF105">
    <property type="entry name" value="ATP-DEPENDENT DNA HELICASE Q1"/>
    <property type="match status" value="1"/>
</dbReference>
<evidence type="ECO:0000256" key="9">
    <source>
        <dbReference type="ARBA" id="ARBA00034617"/>
    </source>
</evidence>
<dbReference type="GO" id="GO:0004386">
    <property type="term" value="F:helicase activity"/>
    <property type="evidence" value="ECO:0007669"/>
    <property type="project" value="UniProtKB-KW"/>
</dbReference>
<keyword evidence="16" id="KW-1185">Reference proteome</keyword>
<evidence type="ECO:0000313" key="16">
    <source>
        <dbReference type="Proteomes" id="UP000812961"/>
    </source>
</evidence>
<dbReference type="SUPFAM" id="SSF52540">
    <property type="entry name" value="P-loop containing nucleoside triphosphate hydrolases"/>
    <property type="match status" value="1"/>
</dbReference>
<comment type="catalytic activity">
    <reaction evidence="9">
        <text>Couples ATP hydrolysis with the unwinding of duplex DNA by translocating in the 3'-5' direction.</text>
        <dbReference type="EC" id="5.6.2.4"/>
    </reaction>
</comment>
<keyword evidence="6" id="KW-0067">ATP-binding</keyword>
<protein>
    <recommendedName>
        <fullName evidence="11">ATP-dependent DNA helicase RecQ</fullName>
        <ecNumber evidence="10">5.6.2.4</ecNumber>
    </recommendedName>
    <alternativeName>
        <fullName evidence="12">DNA 3'-5' helicase RecQ</fullName>
    </alternativeName>
</protein>
<evidence type="ECO:0000256" key="10">
    <source>
        <dbReference type="ARBA" id="ARBA00034808"/>
    </source>
</evidence>
<dbReference type="InterPro" id="IPR027417">
    <property type="entry name" value="P-loop_NTPase"/>
</dbReference>
<dbReference type="NCBIfam" id="TIGR00614">
    <property type="entry name" value="recQ_fam"/>
    <property type="match status" value="1"/>
</dbReference>
<keyword evidence="8" id="KW-0413">Isomerase</keyword>
<dbReference type="SMART" id="SM00490">
    <property type="entry name" value="HELICc"/>
    <property type="match status" value="1"/>
</dbReference>
<keyword evidence="3" id="KW-0547">Nucleotide-binding</keyword>
<organism evidence="15 16">
    <name type="scientific">Chitinophaga rhizophila</name>
    <dbReference type="NCBI Taxonomy" id="2866212"/>
    <lineage>
        <taxon>Bacteria</taxon>
        <taxon>Pseudomonadati</taxon>
        <taxon>Bacteroidota</taxon>
        <taxon>Chitinophagia</taxon>
        <taxon>Chitinophagales</taxon>
        <taxon>Chitinophagaceae</taxon>
        <taxon>Chitinophaga</taxon>
    </lineage>
</organism>
<evidence type="ECO:0000256" key="3">
    <source>
        <dbReference type="ARBA" id="ARBA00022741"/>
    </source>
</evidence>
<dbReference type="CDD" id="cd17920">
    <property type="entry name" value="DEXHc_RecQ"/>
    <property type="match status" value="1"/>
</dbReference>
<keyword evidence="7" id="KW-0238">DNA-binding</keyword>
<feature type="domain" description="Helicase C-terminal" evidence="14">
    <location>
        <begin position="217"/>
        <end position="363"/>
    </location>
</feature>
<evidence type="ECO:0000256" key="4">
    <source>
        <dbReference type="ARBA" id="ARBA00022801"/>
    </source>
</evidence>